<dbReference type="Pfam" id="PF04229">
    <property type="entry name" value="GrpB"/>
    <property type="match status" value="1"/>
</dbReference>
<dbReference type="InterPro" id="IPR007344">
    <property type="entry name" value="GrpB/CoaE"/>
</dbReference>
<dbReference type="OrthoDB" id="9799092at2"/>
<dbReference type="Gene3D" id="3.30.460.10">
    <property type="entry name" value="Beta Polymerase, domain 2"/>
    <property type="match status" value="1"/>
</dbReference>
<protein>
    <submittedName>
        <fullName evidence="1">GrpB family protein</fullName>
    </submittedName>
</protein>
<dbReference type="PANTHER" id="PTHR34822:SF1">
    <property type="entry name" value="GRPB FAMILY PROTEIN"/>
    <property type="match status" value="1"/>
</dbReference>
<dbReference type="InterPro" id="IPR043519">
    <property type="entry name" value="NT_sf"/>
</dbReference>
<comment type="caution">
    <text evidence="1">The sequence shown here is derived from an EMBL/GenBank/DDBJ whole genome shotgun (WGS) entry which is preliminary data.</text>
</comment>
<name>A0A4S5E2X5_9MICC</name>
<organism evidence="1 2">
    <name type="scientific">Arthrobacter echini</name>
    <dbReference type="NCBI Taxonomy" id="1529066"/>
    <lineage>
        <taxon>Bacteria</taxon>
        <taxon>Bacillati</taxon>
        <taxon>Actinomycetota</taxon>
        <taxon>Actinomycetes</taxon>
        <taxon>Micrococcales</taxon>
        <taxon>Micrococcaceae</taxon>
        <taxon>Arthrobacter</taxon>
    </lineage>
</organism>
<evidence type="ECO:0000313" key="1">
    <source>
        <dbReference type="EMBL" id="THJ65758.1"/>
    </source>
</evidence>
<dbReference type="Proteomes" id="UP000305233">
    <property type="component" value="Unassembled WGS sequence"/>
</dbReference>
<proteinExistence type="predicted"/>
<evidence type="ECO:0000313" key="2">
    <source>
        <dbReference type="Proteomes" id="UP000305233"/>
    </source>
</evidence>
<dbReference type="SUPFAM" id="SSF81301">
    <property type="entry name" value="Nucleotidyltransferase"/>
    <property type="match status" value="1"/>
</dbReference>
<dbReference type="EMBL" id="SSWH01000009">
    <property type="protein sequence ID" value="THJ65758.1"/>
    <property type="molecule type" value="Genomic_DNA"/>
</dbReference>
<dbReference type="AlphaFoldDB" id="A0A4S5E2X5"/>
<reference evidence="1 2" key="1">
    <citation type="submission" date="2019-04" db="EMBL/GenBank/DDBJ databases">
        <authorList>
            <person name="Liu Q."/>
            <person name="Xin Y.-H."/>
        </authorList>
    </citation>
    <scope>NUCLEOTIDE SEQUENCE [LARGE SCALE GENOMIC DNA]</scope>
    <source>
        <strain evidence="1 2">AM23</strain>
    </source>
</reference>
<gene>
    <name evidence="1" type="ORF">E8P82_10730</name>
</gene>
<accession>A0A4S5E2X5</accession>
<sequence>MNDRYSSGIRVVAHSPEWARQFEVVAGELAAILAGVPVDAIEHVGSTSVAGLPAKPLLDVDVVVQRRHIANAIRALELGGYVHCGDLGLADREALTAPDERPSRSVYLCVADTLHLRNHLAVRDVLRARSDLHDRYGAVKQHLAREPGMTIDRYIAGKSAVLQEILAASTLTEEERRLILEVNVGP</sequence>
<dbReference type="RefSeq" id="WP_136454804.1">
    <property type="nucleotide sequence ID" value="NZ_SSWH01000009.1"/>
</dbReference>
<keyword evidence="2" id="KW-1185">Reference proteome</keyword>
<dbReference type="PANTHER" id="PTHR34822">
    <property type="entry name" value="GRPB DOMAIN PROTEIN (AFU_ORTHOLOGUE AFUA_1G01530)"/>
    <property type="match status" value="1"/>
</dbReference>